<dbReference type="InterPro" id="IPR041685">
    <property type="entry name" value="AAA_GajA/Old/RecF-like"/>
</dbReference>
<feature type="domain" description="Endonuclease GajA/Old nuclease/RecF-like AAA" evidence="1">
    <location>
        <begin position="286"/>
        <end position="352"/>
    </location>
</feature>
<accession>A0ABT9QNK9</accession>
<dbReference type="CDD" id="cd00267">
    <property type="entry name" value="ABC_ATPase"/>
    <property type="match status" value="1"/>
</dbReference>
<reference evidence="2 3" key="1">
    <citation type="submission" date="2023-07" db="EMBL/GenBank/DDBJ databases">
        <title>Sequencing the genomes of 1000 actinobacteria strains.</title>
        <authorList>
            <person name="Klenk H.-P."/>
        </authorList>
    </citation>
    <scope>NUCLEOTIDE SEQUENCE [LARGE SCALE GENOMIC DNA]</scope>
    <source>
        <strain evidence="2 3">DSM 46740</strain>
    </source>
</reference>
<evidence type="ECO:0000313" key="3">
    <source>
        <dbReference type="Proteomes" id="UP001225356"/>
    </source>
</evidence>
<evidence type="ECO:0000313" key="2">
    <source>
        <dbReference type="EMBL" id="MDP9848326.1"/>
    </source>
</evidence>
<dbReference type="InterPro" id="IPR027417">
    <property type="entry name" value="P-loop_NTPase"/>
</dbReference>
<dbReference type="Proteomes" id="UP001225356">
    <property type="component" value="Unassembled WGS sequence"/>
</dbReference>
<dbReference type="Gene3D" id="3.40.50.300">
    <property type="entry name" value="P-loop containing nucleotide triphosphate hydrolases"/>
    <property type="match status" value="1"/>
</dbReference>
<evidence type="ECO:0000259" key="1">
    <source>
        <dbReference type="Pfam" id="PF13175"/>
    </source>
</evidence>
<proteinExistence type="predicted"/>
<sequence length="438" mass="48400">MATVMYAALSRVRVGSIARFSNAFRAAFKNIEANLANEAESFLYEAFLDKRKPELDAFPEYLVDIYRESINAALQDYAITLTKELERATGTPIGGLRRVQKRVTKASIDIVSSRPGWKVNVTISGKSPKVSYEAPSLDEVWSLISNQDWSRVRRRGVPRNGRNLLRELGFELNRACFREVPLHSKYLPAARSGLMQSHKVITGSLVRGSSLAGLQEIQIPTLTGVVTDFLGEVLELDPSVQSSQGFEEGAKELERDVLQGDIHLVGDALGNTEVLYETPAGFFPVGRTSSMVSELAPVVLYLRHVLRKGDLLIFEEPEAHLHPATQIVLAKNVAKLVNQGLIIALTTHSEFFLQQLNNAIVASSMDEQLAMEMGIEPDVRLKASRVSAYLFEPSTTGTIVTRPPVDPLEGIPESSFGLIAEQLYNQNVDLERQLDAPL</sequence>
<dbReference type="Pfam" id="PF13175">
    <property type="entry name" value="AAA_15"/>
    <property type="match status" value="1"/>
</dbReference>
<gene>
    <name evidence="2" type="ORF">J2853_007537</name>
</gene>
<keyword evidence="3" id="KW-1185">Reference proteome</keyword>
<organism evidence="2 3">
    <name type="scientific">Streptosporangium lutulentum</name>
    <dbReference type="NCBI Taxonomy" id="1461250"/>
    <lineage>
        <taxon>Bacteria</taxon>
        <taxon>Bacillati</taxon>
        <taxon>Actinomycetota</taxon>
        <taxon>Actinomycetes</taxon>
        <taxon>Streptosporangiales</taxon>
        <taxon>Streptosporangiaceae</taxon>
        <taxon>Streptosporangium</taxon>
    </lineage>
</organism>
<protein>
    <recommendedName>
        <fullName evidence="1">Endonuclease GajA/Old nuclease/RecF-like AAA domain-containing protein</fullName>
    </recommendedName>
</protein>
<dbReference type="EMBL" id="JAUSQU010000001">
    <property type="protein sequence ID" value="MDP9848326.1"/>
    <property type="molecule type" value="Genomic_DNA"/>
</dbReference>
<dbReference type="SUPFAM" id="SSF52540">
    <property type="entry name" value="P-loop containing nucleoside triphosphate hydrolases"/>
    <property type="match status" value="1"/>
</dbReference>
<name>A0ABT9QNK9_9ACTN</name>
<comment type="caution">
    <text evidence="2">The sequence shown here is derived from an EMBL/GenBank/DDBJ whole genome shotgun (WGS) entry which is preliminary data.</text>
</comment>